<reference evidence="1" key="1">
    <citation type="submission" date="2018-06" db="EMBL/GenBank/DDBJ databases">
        <authorList>
            <person name="Zhirakovskaya E."/>
        </authorList>
    </citation>
    <scope>NUCLEOTIDE SEQUENCE</scope>
</reference>
<accession>A0A3B0ZN06</accession>
<dbReference type="EMBL" id="UOFT01000041">
    <property type="protein sequence ID" value="VAW94945.1"/>
    <property type="molecule type" value="Genomic_DNA"/>
</dbReference>
<protein>
    <submittedName>
        <fullName evidence="1">Uncharacterized protein</fullName>
    </submittedName>
</protein>
<evidence type="ECO:0000313" key="1">
    <source>
        <dbReference type="EMBL" id="VAW94945.1"/>
    </source>
</evidence>
<dbReference type="AlphaFoldDB" id="A0A3B0ZN06"/>
<name>A0A3B0ZN06_9ZZZZ</name>
<organism evidence="1">
    <name type="scientific">hydrothermal vent metagenome</name>
    <dbReference type="NCBI Taxonomy" id="652676"/>
    <lineage>
        <taxon>unclassified sequences</taxon>
        <taxon>metagenomes</taxon>
        <taxon>ecological metagenomes</taxon>
    </lineage>
</organism>
<gene>
    <name evidence="1" type="ORF">MNBD_GAMMA23-1880</name>
</gene>
<proteinExistence type="predicted"/>
<sequence length="141" mass="15954">MKFLLLLLTFTFSSATFAAGKSAQDLVESGLKAYAKNDARAAIQIWIKGSGLEGSKNALSQANSLKQIEDYYGKYENYEIVRSHKLSKRSTIILFVMNYSRGITYAKFQAYKTKSNVWVATEFKFHTEAARIWPKADVYGK</sequence>